<accession>A0ABW2DNC4</accession>
<keyword evidence="3" id="KW-1185">Reference proteome</keyword>
<dbReference type="Gene3D" id="2.60.40.10">
    <property type="entry name" value="Immunoglobulins"/>
    <property type="match status" value="2"/>
</dbReference>
<dbReference type="SUPFAM" id="SSF49265">
    <property type="entry name" value="Fibronectin type III"/>
    <property type="match status" value="1"/>
</dbReference>
<protein>
    <submittedName>
        <fullName evidence="2">T9SS type B sorting domain-containing protein</fullName>
    </submittedName>
</protein>
<reference evidence="3" key="1">
    <citation type="journal article" date="2019" name="Int. J. Syst. Evol. Microbiol.">
        <title>The Global Catalogue of Microorganisms (GCM) 10K type strain sequencing project: providing services to taxonomists for standard genome sequencing and annotation.</title>
        <authorList>
            <consortium name="The Broad Institute Genomics Platform"/>
            <consortium name="The Broad Institute Genome Sequencing Center for Infectious Disease"/>
            <person name="Wu L."/>
            <person name="Ma J."/>
        </authorList>
    </citation>
    <scope>NUCLEOTIDE SEQUENCE [LARGE SCALE GENOMIC DNA]</scope>
    <source>
        <strain evidence="3">CGMCC 4.7393</strain>
    </source>
</reference>
<dbReference type="RefSeq" id="WP_066616207.1">
    <property type="nucleotide sequence ID" value="NZ_JBHSYQ010000015.1"/>
</dbReference>
<dbReference type="InterPro" id="IPR035986">
    <property type="entry name" value="PKD_dom_sf"/>
</dbReference>
<dbReference type="InterPro" id="IPR026341">
    <property type="entry name" value="T9SS_type_B"/>
</dbReference>
<dbReference type="InterPro" id="IPR013783">
    <property type="entry name" value="Ig-like_fold"/>
</dbReference>
<evidence type="ECO:0000313" key="3">
    <source>
        <dbReference type="Proteomes" id="UP001596405"/>
    </source>
</evidence>
<dbReference type="NCBIfam" id="TIGR04131">
    <property type="entry name" value="Bac_Flav_CTERM"/>
    <property type="match status" value="1"/>
</dbReference>
<dbReference type="PROSITE" id="PS51257">
    <property type="entry name" value="PROKAR_LIPOPROTEIN"/>
    <property type="match status" value="1"/>
</dbReference>
<keyword evidence="1" id="KW-0732">Signal</keyword>
<dbReference type="SUPFAM" id="SSF49299">
    <property type="entry name" value="PKD domain"/>
    <property type="match status" value="1"/>
</dbReference>
<proteinExistence type="predicted"/>
<feature type="signal peptide" evidence="1">
    <location>
        <begin position="1"/>
        <end position="20"/>
    </location>
</feature>
<dbReference type="EMBL" id="JBHSYQ010000015">
    <property type="protein sequence ID" value="MFC6999317.1"/>
    <property type="molecule type" value="Genomic_DNA"/>
</dbReference>
<dbReference type="Proteomes" id="UP001596405">
    <property type="component" value="Unassembled WGS sequence"/>
</dbReference>
<gene>
    <name evidence="2" type="ORF">ACFQHR_16900</name>
</gene>
<name>A0ABW2DNC4_9BACT</name>
<organism evidence="2 3">
    <name type="scientific">Rufibacter roseus</name>
    <dbReference type="NCBI Taxonomy" id="1567108"/>
    <lineage>
        <taxon>Bacteria</taxon>
        <taxon>Pseudomonadati</taxon>
        <taxon>Bacteroidota</taxon>
        <taxon>Cytophagia</taxon>
        <taxon>Cytophagales</taxon>
        <taxon>Hymenobacteraceae</taxon>
        <taxon>Rufibacter</taxon>
    </lineage>
</organism>
<dbReference type="Pfam" id="PF13585">
    <property type="entry name" value="CHU_C"/>
    <property type="match status" value="1"/>
</dbReference>
<evidence type="ECO:0000256" key="1">
    <source>
        <dbReference type="SAM" id="SignalP"/>
    </source>
</evidence>
<sequence>MRKGITFLFVWLIACFGAWAQSPCFLAYNEQNVPVQTFCVGERITFKDNSGQSNVVEFYDFDDRNGLDFSSSATSHTFTTPGTFVITQLANGFNQCQRTFQVKAQRPDSPPVLQSLSVTTSGLQLKIQSSAINDLVLERAASPTGTFTAVETFSAVPSGQSDRTVTVAQTGGCFRLRVTNVCTGEENIVSNTVCVQSISVTAGDRQNQLFWTANTSPAALSNYQIIRGGQPYQTLPPNQNSFTDAQVACGRQYTYSLAAVFTDGAQSTSAPVQVETQGTTPPSAPILLVSFNLQNQIVLETIVPEQETFKEQALFRSLNGGAFDLISEKQPQNALDTTLPDLSQRPCYQTAYTDSCSLVSPRSNTACPALLAATYRTENGAVALTWSPYEGFPNGIESQTLELLDEQGNVYWSTTVSGQSYVHQQLPQTYQRLSYRLLSSSEAGNLQSASNTATIDQPFQFFFPTAFSPNGDGLNDVFRAVGPPFASTFKLQVLNRWGQIIFESNSPQSGWDGTYNSKPAPPETYLYRFEATDVNGQRITKSGKITLVR</sequence>
<comment type="caution">
    <text evidence="2">The sequence shown here is derived from an EMBL/GenBank/DDBJ whole genome shotgun (WGS) entry which is preliminary data.</text>
</comment>
<feature type="chain" id="PRO_5046635914" evidence="1">
    <location>
        <begin position="21"/>
        <end position="549"/>
    </location>
</feature>
<evidence type="ECO:0000313" key="2">
    <source>
        <dbReference type="EMBL" id="MFC6999317.1"/>
    </source>
</evidence>
<dbReference type="InterPro" id="IPR036116">
    <property type="entry name" value="FN3_sf"/>
</dbReference>